<evidence type="ECO:0000313" key="2">
    <source>
        <dbReference type="EMBL" id="MCV9926241.1"/>
    </source>
</evidence>
<name>A0A9X2ZCM5_9FLAO</name>
<dbReference type="AlphaFoldDB" id="A0A9X2ZCM5"/>
<comment type="caution">
    <text evidence="2">The sequence shown here is derived from an EMBL/GenBank/DDBJ whole genome shotgun (WGS) entry which is preliminary data.</text>
</comment>
<feature type="domain" description="NAD(P)-binding" evidence="1">
    <location>
        <begin position="7"/>
        <end position="221"/>
    </location>
</feature>
<dbReference type="PANTHER" id="PTHR15020:SF11">
    <property type="entry name" value="OS06G0360300 PROTEIN"/>
    <property type="match status" value="1"/>
</dbReference>
<dbReference type="InterPro" id="IPR036291">
    <property type="entry name" value="NAD(P)-bd_dom_sf"/>
</dbReference>
<evidence type="ECO:0000259" key="1">
    <source>
        <dbReference type="Pfam" id="PF13460"/>
    </source>
</evidence>
<gene>
    <name evidence="2" type="ORF">OIU83_01140</name>
</gene>
<dbReference type="RefSeq" id="WP_264204444.1">
    <property type="nucleotide sequence ID" value="NZ_JAOZEW010000001.1"/>
</dbReference>
<sequence length="245" mass="27305">MKTLVVGASGSTGKLLVMQLLAAGQEVKIIVRPTSNIPDTWNNNDNITIIRINDISNIPVNEMSGYLKDCQSVASCLGHNLSFKGMYGKPKLLITDTVQIICETIIKNAPEKPLRFVLMNTAGNNNKNLNEPVSFGQKIVIGLFRLLLPPHSDNENAADYLRVKIGQKNRFIEWVTVRPDNLINAQIVTEYSLHASPTRSALFNPGQTSRINVAHFMSQLIINDTIYNKWSGQMPVIYNNITEIK</sequence>
<reference evidence="2" key="1">
    <citation type="submission" date="2022-10" db="EMBL/GenBank/DDBJ databases">
        <title>Two novel species of Flavobacterium.</title>
        <authorList>
            <person name="Liu Q."/>
            <person name="Xin Y.-H."/>
        </authorList>
    </citation>
    <scope>NUCLEOTIDE SEQUENCE</scope>
    <source>
        <strain evidence="2">LS1R49</strain>
    </source>
</reference>
<dbReference type="Gene3D" id="3.40.50.720">
    <property type="entry name" value="NAD(P)-binding Rossmann-like Domain"/>
    <property type="match status" value="1"/>
</dbReference>
<dbReference type="SUPFAM" id="SSF51735">
    <property type="entry name" value="NAD(P)-binding Rossmann-fold domains"/>
    <property type="match status" value="1"/>
</dbReference>
<dbReference type="Pfam" id="PF13460">
    <property type="entry name" value="NAD_binding_10"/>
    <property type="match status" value="1"/>
</dbReference>
<keyword evidence="3" id="KW-1185">Reference proteome</keyword>
<organism evidence="2 3">
    <name type="scientific">Flavobacterium shii</name>
    <dbReference type="NCBI Taxonomy" id="2987687"/>
    <lineage>
        <taxon>Bacteria</taxon>
        <taxon>Pseudomonadati</taxon>
        <taxon>Bacteroidota</taxon>
        <taxon>Flavobacteriia</taxon>
        <taxon>Flavobacteriales</taxon>
        <taxon>Flavobacteriaceae</taxon>
        <taxon>Flavobacterium</taxon>
    </lineage>
</organism>
<accession>A0A9X2ZCM5</accession>
<dbReference type="InterPro" id="IPR016040">
    <property type="entry name" value="NAD(P)-bd_dom"/>
</dbReference>
<evidence type="ECO:0000313" key="3">
    <source>
        <dbReference type="Proteomes" id="UP001151079"/>
    </source>
</evidence>
<protein>
    <submittedName>
        <fullName evidence="2">SDR family oxidoreductase</fullName>
    </submittedName>
</protein>
<proteinExistence type="predicted"/>
<dbReference type="EMBL" id="JAOZEW010000001">
    <property type="protein sequence ID" value="MCV9926241.1"/>
    <property type="molecule type" value="Genomic_DNA"/>
</dbReference>
<dbReference type="PANTHER" id="PTHR15020">
    <property type="entry name" value="FLAVIN REDUCTASE-RELATED"/>
    <property type="match status" value="1"/>
</dbReference>
<dbReference type="Proteomes" id="UP001151079">
    <property type="component" value="Unassembled WGS sequence"/>
</dbReference>